<feature type="transmembrane region" description="Helical" evidence="1">
    <location>
        <begin position="546"/>
        <end position="567"/>
    </location>
</feature>
<dbReference type="Proteomes" id="UP000195667">
    <property type="component" value="Unassembled WGS sequence"/>
</dbReference>
<dbReference type="InterPro" id="IPR025403">
    <property type="entry name" value="TgpA-like_C"/>
</dbReference>
<feature type="transmembrane region" description="Helical" evidence="1">
    <location>
        <begin position="9"/>
        <end position="27"/>
    </location>
</feature>
<reference evidence="4" key="1">
    <citation type="submission" date="2017-02" db="EMBL/GenBank/DDBJ databases">
        <authorList>
            <person name="Daims H."/>
        </authorList>
    </citation>
    <scope>NUCLEOTIDE SEQUENCE [LARGE SCALE GENOMIC DNA]</scope>
</reference>
<dbReference type="InterPro" id="IPR002931">
    <property type="entry name" value="Transglutaminase-like"/>
</dbReference>
<keyword evidence="4" id="KW-1185">Reference proteome</keyword>
<dbReference type="InterPro" id="IPR021878">
    <property type="entry name" value="TgpA_N"/>
</dbReference>
<organism evidence="3 4">
    <name type="scientific">Crenothrix polyspora</name>
    <dbReference type="NCBI Taxonomy" id="360316"/>
    <lineage>
        <taxon>Bacteria</taxon>
        <taxon>Pseudomonadati</taxon>
        <taxon>Pseudomonadota</taxon>
        <taxon>Gammaproteobacteria</taxon>
        <taxon>Methylococcales</taxon>
        <taxon>Crenotrichaceae</taxon>
        <taxon>Crenothrix</taxon>
    </lineage>
</organism>
<dbReference type="RefSeq" id="WP_087142463.1">
    <property type="nucleotide sequence ID" value="NZ_FUKI01000046.1"/>
</dbReference>
<keyword evidence="1" id="KW-1133">Transmembrane helix</keyword>
<feature type="transmembrane region" description="Helical" evidence="1">
    <location>
        <begin position="162"/>
        <end position="181"/>
    </location>
</feature>
<keyword evidence="3" id="KW-0012">Acyltransferase</keyword>
<dbReference type="Gene3D" id="3.10.620.30">
    <property type="match status" value="1"/>
</dbReference>
<evidence type="ECO:0000313" key="4">
    <source>
        <dbReference type="Proteomes" id="UP000195667"/>
    </source>
</evidence>
<accession>A0A1R4H212</accession>
<feature type="domain" description="Transglutaminase-like" evidence="2">
    <location>
        <begin position="396"/>
        <end position="467"/>
    </location>
</feature>
<dbReference type="InterPro" id="IPR052901">
    <property type="entry name" value="Bact_TGase-like"/>
</dbReference>
<dbReference type="SUPFAM" id="SSF54001">
    <property type="entry name" value="Cysteine proteinases"/>
    <property type="match status" value="1"/>
</dbReference>
<dbReference type="PANTHER" id="PTHR42736:SF1">
    <property type="entry name" value="PROTEIN-GLUTAMINE GAMMA-GLUTAMYLTRANSFERASE"/>
    <property type="match status" value="1"/>
</dbReference>
<evidence type="ECO:0000259" key="2">
    <source>
        <dbReference type="SMART" id="SM00460"/>
    </source>
</evidence>
<dbReference type="AlphaFoldDB" id="A0A1R4H212"/>
<name>A0A1R4H212_9GAMM</name>
<dbReference type="InterPro" id="IPR038765">
    <property type="entry name" value="Papain-like_cys_pep_sf"/>
</dbReference>
<keyword evidence="1" id="KW-0812">Transmembrane</keyword>
<evidence type="ECO:0000313" key="3">
    <source>
        <dbReference type="EMBL" id="SJM90263.1"/>
    </source>
</evidence>
<dbReference type="OrthoDB" id="9804872at2"/>
<gene>
    <name evidence="3" type="primary">tgpA</name>
    <name evidence="3" type="ORF">CRENPOLYSF1_140020</name>
</gene>
<feature type="transmembrane region" description="Helical" evidence="1">
    <location>
        <begin position="128"/>
        <end position="150"/>
    </location>
</feature>
<dbReference type="GO" id="GO:0003810">
    <property type="term" value="F:protein-glutamine gamma-glutamyltransferase activity"/>
    <property type="evidence" value="ECO:0007669"/>
    <property type="project" value="UniProtKB-EC"/>
</dbReference>
<feature type="transmembrane region" description="Helical" evidence="1">
    <location>
        <begin position="56"/>
        <end position="72"/>
    </location>
</feature>
<dbReference type="EMBL" id="FUKI01000046">
    <property type="protein sequence ID" value="SJM90263.1"/>
    <property type="molecule type" value="Genomic_DNA"/>
</dbReference>
<dbReference type="EC" id="2.3.2.13" evidence="3"/>
<evidence type="ECO:0000256" key="1">
    <source>
        <dbReference type="SAM" id="Phobius"/>
    </source>
</evidence>
<dbReference type="Pfam" id="PF11992">
    <property type="entry name" value="TgpA_N"/>
    <property type="match status" value="1"/>
</dbReference>
<proteinExistence type="predicted"/>
<dbReference type="Pfam" id="PF01841">
    <property type="entry name" value="Transglut_core"/>
    <property type="match status" value="1"/>
</dbReference>
<dbReference type="SMART" id="SM00460">
    <property type="entry name" value="TGc"/>
    <property type="match status" value="1"/>
</dbReference>
<dbReference type="PANTHER" id="PTHR42736">
    <property type="entry name" value="PROTEIN-GLUTAMINE GAMMA-GLUTAMYLTRANSFERASE"/>
    <property type="match status" value="1"/>
</dbReference>
<dbReference type="Pfam" id="PF13559">
    <property type="entry name" value="DUF4129"/>
    <property type="match status" value="1"/>
</dbReference>
<keyword evidence="3" id="KW-0808">Transferase</keyword>
<feature type="transmembrane region" description="Helical" evidence="1">
    <location>
        <begin position="104"/>
        <end position="122"/>
    </location>
</feature>
<protein>
    <submittedName>
        <fullName evidence="3">Protein-glutamine gamma-glutamyltransferase TgpA</fullName>
        <ecNumber evidence="3">2.3.2.13</ecNumber>
    </submittedName>
</protein>
<sequence length="651" mass="73212">MINPAYNKNILIFLLSSIGLIALPHAYHLPLPVFGFFAVLLVWRFLGVWQPQRLPKGLLLLLVSVGGLALLYSQHSGILGRDAGTSLFLIALGLKLMEIKSERDLYLVNYLAFIVAASQFLYEQSILMAAYILFVCCVLFATLVFINSYVANTRVALKKASVIIAQAIPMAIAIFILFPRVEAPRWLLFNQQQQAKTGLSDSMEPGSISDLGLSDELVFRVKFTGAIPPPQLRYWRGPVLSQTDGKRWTQAKDLSYQQRAKATFSGTVYQYTLLMEPQDKNWVFALELPAALPKTLRQNAVLQLLSVDALNQRTEYSLSSYAQYNTGASTPQEIQQAKQLPATPSYKMKQLVRQLGGFDSTPEVFIGQLLTHFRQQDFHYTLTPPLMENNPVETFLFETRYGFCSHYASAFVTLMRVANIPARVVTGYQGGELNAVGDFLEIKQAQAHAWAEVWLDKQGWIRVDPTAAIAPERIEKNIDINQLLPGGAIHYVAPSSEAQAAFNWLQKTRQLWGNVDYSWQRWVINYNNANQSHFLSSFGIEDFKDMVYWMGAIIAVIVATLSGFLLYQKPTTVDHTLIVYKRFLKKLAKAGFNQGVGEGARDFAERIKPKLPTHAPSIEEITEAYLQQRYGVKASAVGLQHLKTLVNHFKI</sequence>
<keyword evidence="1" id="KW-0472">Membrane</keyword>